<proteinExistence type="predicted"/>
<evidence type="ECO:0000313" key="3">
    <source>
        <dbReference type="Proteomes" id="UP001216907"/>
    </source>
</evidence>
<dbReference type="RefSeq" id="WP_277862212.1">
    <property type="nucleotide sequence ID" value="NZ_JARRAG010000002.1"/>
</dbReference>
<comment type="caution">
    <text evidence="2">The sequence shown here is derived from an EMBL/GenBank/DDBJ whole genome shotgun (WGS) entry which is preliminary data.</text>
</comment>
<sequence>MSILRTKCLDAAAPGPALLAVILTSIGLAGSSRGEDLFAPNLKVTYRLVPHGDALAAELTRYPEPRSPAHRIRLPAADQIASLEPGDRILALDNRPIRSEADVRSGVGAAKIRFIDGRTGEALVGTVDLPRVVWPPEPPPRLFPEGSSKWPPEKEPRLGVELSDTWYPWPFRHDDYSFEGMVVLRSPEGRSPARRVRLEDGKIVALKPGDLILSMNERANPTIENLAMIPEGDAPLSLLDVETGQLVRGSVRLDAKVPARERPGAGDGEAKDPGEAPAALARSQPELRAIVAEEVRTGGIRVRAPSFSSDGPYLLWDFGPCYTAEPLDETTKWQVWIEGFRQGTAEPMRSEWEPILGRAEGVLGREMERRNRAGPLPSTVDRDFRRAMLYVLLDGLGASMRTQGTRFPPYHVPPSGGGGGTGLLRVNLTTRTGTGTIHYMNRLHWRIITESQKREPKPGEWMTCRAGDGVSLAGWYAYFVEYPEGKKSAIRRDLHIRRDGAVTVD</sequence>
<dbReference type="EMBL" id="JARRAG010000002">
    <property type="protein sequence ID" value="MDG3005890.1"/>
    <property type="molecule type" value="Genomic_DNA"/>
</dbReference>
<protein>
    <recommendedName>
        <fullName evidence="4">PDZ domain-containing protein</fullName>
    </recommendedName>
</protein>
<reference evidence="2 3" key="1">
    <citation type="submission" date="2023-03" db="EMBL/GenBank/DDBJ databases">
        <title>Paludisphaera mucosa sp. nov. a novel planctomycete from northern fen.</title>
        <authorList>
            <person name="Ivanova A."/>
        </authorList>
    </citation>
    <scope>NUCLEOTIDE SEQUENCE [LARGE SCALE GENOMIC DNA]</scope>
    <source>
        <strain evidence="2 3">Pla2</strain>
    </source>
</reference>
<feature type="compositionally biased region" description="Basic and acidic residues" evidence="1">
    <location>
        <begin position="255"/>
        <end position="274"/>
    </location>
</feature>
<evidence type="ECO:0000256" key="1">
    <source>
        <dbReference type="SAM" id="MobiDB-lite"/>
    </source>
</evidence>
<keyword evidence="3" id="KW-1185">Reference proteome</keyword>
<dbReference type="Proteomes" id="UP001216907">
    <property type="component" value="Unassembled WGS sequence"/>
</dbReference>
<feature type="region of interest" description="Disordered" evidence="1">
    <location>
        <begin position="255"/>
        <end position="282"/>
    </location>
</feature>
<organism evidence="2 3">
    <name type="scientific">Paludisphaera mucosa</name>
    <dbReference type="NCBI Taxonomy" id="3030827"/>
    <lineage>
        <taxon>Bacteria</taxon>
        <taxon>Pseudomonadati</taxon>
        <taxon>Planctomycetota</taxon>
        <taxon>Planctomycetia</taxon>
        <taxon>Isosphaerales</taxon>
        <taxon>Isosphaeraceae</taxon>
        <taxon>Paludisphaera</taxon>
    </lineage>
</organism>
<accession>A0ABT6FET9</accession>
<evidence type="ECO:0000313" key="2">
    <source>
        <dbReference type="EMBL" id="MDG3005890.1"/>
    </source>
</evidence>
<evidence type="ECO:0008006" key="4">
    <source>
        <dbReference type="Google" id="ProtNLM"/>
    </source>
</evidence>
<gene>
    <name evidence="2" type="ORF">PZE19_19060</name>
</gene>
<name>A0ABT6FET9_9BACT</name>